<dbReference type="RefSeq" id="WP_307286568.1">
    <property type="nucleotide sequence ID" value="NZ_JAUSVX010000035.1"/>
</dbReference>
<reference evidence="1 2" key="1">
    <citation type="submission" date="2023-07" db="EMBL/GenBank/DDBJ databases">
        <title>Genomic Encyclopedia of Type Strains, Phase IV (KMG-IV): sequencing the most valuable type-strain genomes for metagenomic binning, comparative biology and taxonomic classification.</title>
        <authorList>
            <person name="Goeker M."/>
        </authorList>
    </citation>
    <scope>NUCLEOTIDE SEQUENCE [LARGE SCALE GENOMIC DNA]</scope>
    <source>
        <strain evidence="1 2">DSM 19619</strain>
    </source>
</reference>
<evidence type="ECO:0000313" key="2">
    <source>
        <dbReference type="Proteomes" id="UP001242480"/>
    </source>
</evidence>
<dbReference type="InterPro" id="IPR052517">
    <property type="entry name" value="GlcG_carb_metab_protein"/>
</dbReference>
<keyword evidence="2" id="KW-1185">Reference proteome</keyword>
<dbReference type="Gene3D" id="3.30.450.150">
    <property type="entry name" value="Haem-degrading domain"/>
    <property type="match status" value="1"/>
</dbReference>
<dbReference type="EMBL" id="JAUSVX010000035">
    <property type="protein sequence ID" value="MDQ0475391.1"/>
    <property type="molecule type" value="Genomic_DNA"/>
</dbReference>
<dbReference type="PANTHER" id="PTHR34309">
    <property type="entry name" value="SLR1406 PROTEIN"/>
    <property type="match status" value="1"/>
</dbReference>
<accession>A0ABU0JM67</accession>
<gene>
    <name evidence="1" type="ORF">QO011_008434</name>
</gene>
<dbReference type="InterPro" id="IPR038084">
    <property type="entry name" value="PduO/GlcC-like_sf"/>
</dbReference>
<comment type="caution">
    <text evidence="1">The sequence shown here is derived from an EMBL/GenBank/DDBJ whole genome shotgun (WGS) entry which is preliminary data.</text>
</comment>
<protein>
    <submittedName>
        <fullName evidence="1">Uncharacterized protein GlcG (DUF336 family)</fullName>
    </submittedName>
</protein>
<evidence type="ECO:0000313" key="1">
    <source>
        <dbReference type="EMBL" id="MDQ0475391.1"/>
    </source>
</evidence>
<dbReference type="Pfam" id="PF03928">
    <property type="entry name" value="HbpS-like"/>
    <property type="match status" value="1"/>
</dbReference>
<organism evidence="1 2">
    <name type="scientific">Labrys wisconsinensis</name>
    <dbReference type="NCBI Taxonomy" id="425677"/>
    <lineage>
        <taxon>Bacteria</taxon>
        <taxon>Pseudomonadati</taxon>
        <taxon>Pseudomonadota</taxon>
        <taxon>Alphaproteobacteria</taxon>
        <taxon>Hyphomicrobiales</taxon>
        <taxon>Xanthobacteraceae</taxon>
        <taxon>Labrys</taxon>
    </lineage>
</organism>
<sequence length="140" mass="13990">MSDPSNLLATRPALTLPAARAVLAAAREAALRHGHAVCIAVLDDGGHLVCLERLDGTQIGSIEIAILKARTAVAFRRGTAVFQDAVDGGRPTLLCLPGAIPLDGGVPLAWRGEVLGAIGVSGADEAGDGAIARAGAAVLG</sequence>
<dbReference type="InterPro" id="IPR005624">
    <property type="entry name" value="PduO/GlcC-like"/>
</dbReference>
<proteinExistence type="predicted"/>
<name>A0ABU0JM67_9HYPH</name>
<dbReference type="Proteomes" id="UP001242480">
    <property type="component" value="Unassembled WGS sequence"/>
</dbReference>
<dbReference type="SUPFAM" id="SSF143744">
    <property type="entry name" value="GlcG-like"/>
    <property type="match status" value="1"/>
</dbReference>
<dbReference type="PANTHER" id="PTHR34309:SF1">
    <property type="entry name" value="PROTEIN GLCG"/>
    <property type="match status" value="1"/>
</dbReference>